<reference evidence="4" key="1">
    <citation type="submission" date="2016-05" db="EMBL/GenBank/DDBJ databases">
        <title>Comparative genomics of biotechnologically important yeasts.</title>
        <authorList>
            <consortium name="DOE Joint Genome Institute"/>
            <person name="Riley R."/>
            <person name="Haridas S."/>
            <person name="Wolfe K.H."/>
            <person name="Lopes M.R."/>
            <person name="Hittinger C.T."/>
            <person name="Goker M."/>
            <person name="Salamov A."/>
            <person name="Wisecaver J."/>
            <person name="Long T.M."/>
            <person name="Aerts A.L."/>
            <person name="Barry K."/>
            <person name="Choi C."/>
            <person name="Clum A."/>
            <person name="Coughlan A.Y."/>
            <person name="Deshpande S."/>
            <person name="Douglass A.P."/>
            <person name="Hanson S.J."/>
            <person name="Klenk H.-P."/>
            <person name="Labutti K."/>
            <person name="Lapidus A."/>
            <person name="Lindquist E."/>
            <person name="Lipzen A."/>
            <person name="Meier-Kolthoff J.P."/>
            <person name="Ohm R.A."/>
            <person name="Otillar R.P."/>
            <person name="Pangilinan J."/>
            <person name="Peng Y."/>
            <person name="Rokas A."/>
            <person name="Rosa C.A."/>
            <person name="Scheuner C."/>
            <person name="Sibirny A.A."/>
            <person name="Slot J.C."/>
            <person name="Stielow J.B."/>
            <person name="Sun H."/>
            <person name="Kurtzman C.P."/>
            <person name="Blackwell M."/>
            <person name="Grigoriev I.V."/>
            <person name="Jeffries T.W."/>
        </authorList>
    </citation>
    <scope>NUCLEOTIDE SEQUENCE [LARGE SCALE GENOMIC DNA]</scope>
    <source>
        <strain evidence="4">NRRL Y-2460</strain>
    </source>
</reference>
<proteinExistence type="predicted"/>
<gene>
    <name evidence="3" type="ORF">PACTADRAFT_51788</name>
</gene>
<dbReference type="EMBL" id="KV454018">
    <property type="protein sequence ID" value="ODV93164.1"/>
    <property type="molecule type" value="Genomic_DNA"/>
</dbReference>
<dbReference type="GO" id="GO:0005634">
    <property type="term" value="C:nucleus"/>
    <property type="evidence" value="ECO:0007669"/>
    <property type="project" value="TreeGrafter"/>
</dbReference>
<keyword evidence="4" id="KW-1185">Reference proteome</keyword>
<dbReference type="STRING" id="669874.A0A1E4TN39"/>
<sequence>MDSNELRNKLEAKAVAAVHGGFEIPAIKSSTTSSLEHISNITNSITTNDSSNAIASTTTTNTTNTNTGIRDDANELSPSMVKESGNKSSEIKFGSLLKEHRIQKLEIAYLEYVNCSKKLSQLARQYSIPKSTLGDYIKKRNVKKIKNIDERDEAIRLAIQDFKTGRYPSVAESALAHGVLPNTVLSRLSNKSQSLKQRIIQQSKVPPEAVEFIATLCQESEVVSKTLTPTVFDYMIKGAIRTKTLSTDKDDFRMSYKGEKDFVIELVDCLDDAVIGKNLSYRIRRRKNIAVKRGTFRETERIISAVDINRIKYWFNIFHAIVERYHIKQDSIYNIAETGFQKLDIGQTPPVAPGSPTYSPSRTKNNTTSLTTICSDGSILPPYLIFYSSTRDTKEGLSMQTSEIAKLEHSIKLAPEVTSWMKFRSGKKGATSDLLLKDFLETHFNVLTGEKAKDGNFRLIIMDEQLCQNRKDLTQFCQRENIIIFLLPRCSSSVIQPLDVLCFPTIRANYQRLNERHIFTKNSDSLTDNEVMASHIYEAHKMLSIESIRKSFELTDLLSTETNFTIQRIHKQFVSVLGLPVDILKKGAHCFGLTETYLIQETQREKIFTNNSHPILPPISITQGNTIDNNSYTNNNIAELPLPQVDEYFGLTS</sequence>
<dbReference type="InterPro" id="IPR004875">
    <property type="entry name" value="DDE_SF_endonuclease_dom"/>
</dbReference>
<dbReference type="PANTHER" id="PTHR19303">
    <property type="entry name" value="TRANSPOSON"/>
    <property type="match status" value="1"/>
</dbReference>
<dbReference type="OrthoDB" id="4033386at2759"/>
<dbReference type="PANTHER" id="PTHR19303:SF57">
    <property type="entry name" value="HTH CENPB-TYPE DOMAIN-CONTAINING PROTEIN"/>
    <property type="match status" value="1"/>
</dbReference>
<dbReference type="InterPro" id="IPR050863">
    <property type="entry name" value="CenT-Element_Derived"/>
</dbReference>
<evidence type="ECO:0000313" key="3">
    <source>
        <dbReference type="EMBL" id="ODV93164.1"/>
    </source>
</evidence>
<dbReference type="AlphaFoldDB" id="A0A1E4TN39"/>
<evidence type="ECO:0000256" key="1">
    <source>
        <dbReference type="SAM" id="MobiDB-lite"/>
    </source>
</evidence>
<dbReference type="Proteomes" id="UP000094236">
    <property type="component" value="Unassembled WGS sequence"/>
</dbReference>
<feature type="compositionally biased region" description="Low complexity" evidence="1">
    <location>
        <begin position="57"/>
        <end position="67"/>
    </location>
</feature>
<evidence type="ECO:0000313" key="4">
    <source>
        <dbReference type="Proteomes" id="UP000094236"/>
    </source>
</evidence>
<name>A0A1E4TN39_PACTA</name>
<protein>
    <recommendedName>
        <fullName evidence="2">DDE-1 domain-containing protein</fullName>
    </recommendedName>
</protein>
<feature type="region of interest" description="Disordered" evidence="1">
    <location>
        <begin position="57"/>
        <end position="84"/>
    </location>
</feature>
<dbReference type="GO" id="GO:0003677">
    <property type="term" value="F:DNA binding"/>
    <property type="evidence" value="ECO:0007669"/>
    <property type="project" value="TreeGrafter"/>
</dbReference>
<evidence type="ECO:0000259" key="2">
    <source>
        <dbReference type="Pfam" id="PF03184"/>
    </source>
</evidence>
<feature type="domain" description="DDE-1" evidence="2">
    <location>
        <begin position="367"/>
        <end position="522"/>
    </location>
</feature>
<organism evidence="3 4">
    <name type="scientific">Pachysolen tannophilus NRRL Y-2460</name>
    <dbReference type="NCBI Taxonomy" id="669874"/>
    <lineage>
        <taxon>Eukaryota</taxon>
        <taxon>Fungi</taxon>
        <taxon>Dikarya</taxon>
        <taxon>Ascomycota</taxon>
        <taxon>Saccharomycotina</taxon>
        <taxon>Pichiomycetes</taxon>
        <taxon>Pachysolenaceae</taxon>
        <taxon>Pachysolen</taxon>
    </lineage>
</organism>
<dbReference type="Pfam" id="PF03184">
    <property type="entry name" value="DDE_1"/>
    <property type="match status" value="1"/>
</dbReference>
<accession>A0A1E4TN39</accession>